<dbReference type="RefSeq" id="WP_242153386.1">
    <property type="nucleotide sequence ID" value="NZ_CP093379.1"/>
</dbReference>
<evidence type="ECO:0000313" key="3">
    <source>
        <dbReference type="EMBL" id="UNM97589.1"/>
    </source>
</evidence>
<feature type="transmembrane region" description="Helical" evidence="1">
    <location>
        <begin position="33"/>
        <end position="52"/>
    </location>
</feature>
<keyword evidence="4" id="KW-1185">Reference proteome</keyword>
<sequence>MTHRQALWMAHIAAVLFGLTGIFGAVISGSAETITFGRAVFAVVGLLLILLWQKKPLIRGISLFKGAMLLLSGSLLAIHWVTFFIGVKVGGVAVATLGFASFPAFITLVDWIVFKDRITQREWILLLLVSLGLILVTPQFSFGDSGTIGLLWGILSGFSFGLLAVVNKRGVQGIDAMQVAFWQNGVVMILLLPFALFDMRFLSTIDWFYLALLGIFCTGLSHYLFVKSLEQLNARIAGMIIALEPVYAIAFAWWLFGSTPTIRMLIGAALILFAIAFSSSKKEPIKKNR</sequence>
<evidence type="ECO:0000313" key="4">
    <source>
        <dbReference type="Proteomes" id="UP000829542"/>
    </source>
</evidence>
<dbReference type="Pfam" id="PF00892">
    <property type="entry name" value="EamA"/>
    <property type="match status" value="2"/>
</dbReference>
<dbReference type="Gene3D" id="1.10.3730.20">
    <property type="match status" value="1"/>
</dbReference>
<evidence type="ECO:0000259" key="2">
    <source>
        <dbReference type="Pfam" id="PF00892"/>
    </source>
</evidence>
<dbReference type="SUPFAM" id="SSF103481">
    <property type="entry name" value="Multidrug resistance efflux transporter EmrE"/>
    <property type="match status" value="2"/>
</dbReference>
<feature type="transmembrane region" description="Helical" evidence="1">
    <location>
        <begin position="92"/>
        <end position="114"/>
    </location>
</feature>
<dbReference type="EMBL" id="CP093379">
    <property type="protein sequence ID" value="UNM97589.1"/>
    <property type="molecule type" value="Genomic_DNA"/>
</dbReference>
<name>A0ABY3X424_9GAMM</name>
<keyword evidence="1" id="KW-0472">Membrane</keyword>
<feature type="transmembrane region" description="Helical" evidence="1">
    <location>
        <begin position="64"/>
        <end position="86"/>
    </location>
</feature>
<keyword evidence="1" id="KW-0812">Transmembrane</keyword>
<feature type="domain" description="EamA" evidence="2">
    <location>
        <begin position="7"/>
        <end position="136"/>
    </location>
</feature>
<dbReference type="PANTHER" id="PTHR22911">
    <property type="entry name" value="ACYL-MALONYL CONDENSING ENZYME-RELATED"/>
    <property type="match status" value="1"/>
</dbReference>
<keyword evidence="1" id="KW-1133">Transmembrane helix</keyword>
<feature type="transmembrane region" description="Helical" evidence="1">
    <location>
        <begin position="179"/>
        <end position="201"/>
    </location>
</feature>
<feature type="domain" description="EamA" evidence="2">
    <location>
        <begin position="148"/>
        <end position="279"/>
    </location>
</feature>
<proteinExistence type="predicted"/>
<evidence type="ECO:0000256" key="1">
    <source>
        <dbReference type="SAM" id="Phobius"/>
    </source>
</evidence>
<feature type="transmembrane region" description="Helical" evidence="1">
    <location>
        <begin position="7"/>
        <end position="27"/>
    </location>
</feature>
<feature type="transmembrane region" description="Helical" evidence="1">
    <location>
        <begin position="207"/>
        <end position="225"/>
    </location>
</feature>
<feature type="transmembrane region" description="Helical" evidence="1">
    <location>
        <begin position="237"/>
        <end position="256"/>
    </location>
</feature>
<reference evidence="3 4" key="1">
    <citation type="submission" date="2022-03" db="EMBL/GenBank/DDBJ databases">
        <title>Ignatzschineria rhizosphaerae HR5S32.</title>
        <authorList>
            <person name="Sun J.Q."/>
            <person name="Feng J.Y."/>
        </authorList>
    </citation>
    <scope>NUCLEOTIDE SEQUENCE [LARGE SCALE GENOMIC DNA]</scope>
    <source>
        <strain evidence="3 4">HR5S32</strain>
    </source>
</reference>
<dbReference type="InterPro" id="IPR037185">
    <property type="entry name" value="EmrE-like"/>
</dbReference>
<dbReference type="InterPro" id="IPR000620">
    <property type="entry name" value="EamA_dom"/>
</dbReference>
<protein>
    <submittedName>
        <fullName evidence="3">DMT family transporter</fullName>
    </submittedName>
</protein>
<feature type="transmembrane region" description="Helical" evidence="1">
    <location>
        <begin position="123"/>
        <end position="142"/>
    </location>
</feature>
<dbReference type="PANTHER" id="PTHR22911:SF137">
    <property type="entry name" value="SOLUTE CARRIER FAMILY 35 MEMBER G2-RELATED"/>
    <property type="match status" value="1"/>
</dbReference>
<feature type="transmembrane region" description="Helical" evidence="1">
    <location>
        <begin position="262"/>
        <end position="279"/>
    </location>
</feature>
<gene>
    <name evidence="3" type="ORF">MMG00_07585</name>
</gene>
<feature type="transmembrane region" description="Helical" evidence="1">
    <location>
        <begin position="148"/>
        <end position="167"/>
    </location>
</feature>
<organism evidence="3 4">
    <name type="scientific">Ignatzschineria rhizosphaerae</name>
    <dbReference type="NCBI Taxonomy" id="2923279"/>
    <lineage>
        <taxon>Bacteria</taxon>
        <taxon>Pseudomonadati</taxon>
        <taxon>Pseudomonadota</taxon>
        <taxon>Gammaproteobacteria</taxon>
        <taxon>Cardiobacteriales</taxon>
        <taxon>Ignatzschineriaceae</taxon>
        <taxon>Ignatzschineria</taxon>
    </lineage>
</organism>
<accession>A0ABY3X424</accession>
<dbReference type="Proteomes" id="UP000829542">
    <property type="component" value="Chromosome"/>
</dbReference>